<comment type="caution">
    <text evidence="2">The sequence shown here is derived from an EMBL/GenBank/DDBJ whole genome shotgun (WGS) entry which is preliminary data.</text>
</comment>
<keyword evidence="3" id="KW-1185">Reference proteome</keyword>
<proteinExistence type="predicted"/>
<dbReference type="InterPro" id="IPR012505">
    <property type="entry name" value="YbbR"/>
</dbReference>
<dbReference type="PANTHER" id="PTHR37804">
    <property type="entry name" value="CDAA REGULATORY PROTEIN CDAR"/>
    <property type="match status" value="1"/>
</dbReference>
<gene>
    <name evidence="2" type="ORF">NW209_00880</name>
</gene>
<reference evidence="2 3" key="1">
    <citation type="submission" date="2022-08" db="EMBL/GenBank/DDBJ databases">
        <authorList>
            <person name="Zeman M."/>
            <person name="Kubasova T."/>
        </authorList>
    </citation>
    <scope>NUCLEOTIDE SEQUENCE [LARGE SCALE GENOMIC DNA]</scope>
    <source>
        <strain evidence="2 3">ET62</strain>
    </source>
</reference>
<dbReference type="PANTHER" id="PTHR37804:SF1">
    <property type="entry name" value="CDAA REGULATORY PROTEIN CDAR"/>
    <property type="match status" value="1"/>
</dbReference>
<name>A0AAW5N6K5_9BACT</name>
<protein>
    <submittedName>
        <fullName evidence="2">YbbR-like domain-containing protein</fullName>
    </submittedName>
</protein>
<keyword evidence="1" id="KW-0812">Transmembrane</keyword>
<keyword evidence="1" id="KW-0472">Membrane</keyword>
<dbReference type="AlphaFoldDB" id="A0AAW5N6K5"/>
<accession>A0AAW5N6K5</accession>
<dbReference type="InterPro" id="IPR053154">
    <property type="entry name" value="c-di-AMP_regulator"/>
</dbReference>
<evidence type="ECO:0000313" key="2">
    <source>
        <dbReference type="EMBL" id="MCR8872589.1"/>
    </source>
</evidence>
<dbReference type="RefSeq" id="WP_235301271.1">
    <property type="nucleotide sequence ID" value="NZ_CALULB010000005.1"/>
</dbReference>
<feature type="transmembrane region" description="Helical" evidence="1">
    <location>
        <begin position="30"/>
        <end position="49"/>
    </location>
</feature>
<sequence>MFDVKNIKKYYIPLLRKIRNFLLSDKCREFLFFLFFVFISFCFWLLQILNETYQTEFKIPLRLKNVPKEVVLTSDIPSEIRVKVEDRGTILLNYMLGRTFFPATFDFADYENKGTRVVIPASELSKKIATQLNGTTRILAIRPDTVDFIYTRGTAMKVPVAVNKEVTTGRQYYVSDVKCQPDSVTVYAPEEVLKNVLTAYTQPIDLKDITDTVVKHVPLQTIRGIKYVPSSVEVAVCVDMYSEKTVEVPVVGFDFPKGKVLRTFPSKVQVTFQVGLANFKSITANDFLVGVAYPDLQKESGDKATVILRATPEHVSHIRISPATIDYLIEEQTVLPKDSLAHD</sequence>
<dbReference type="Pfam" id="PF07949">
    <property type="entry name" value="YbbR"/>
    <property type="match status" value="1"/>
</dbReference>
<dbReference type="EMBL" id="JANRHJ010000001">
    <property type="protein sequence ID" value="MCR8872589.1"/>
    <property type="molecule type" value="Genomic_DNA"/>
</dbReference>
<keyword evidence="1" id="KW-1133">Transmembrane helix</keyword>
<dbReference type="Proteomes" id="UP001204579">
    <property type="component" value="Unassembled WGS sequence"/>
</dbReference>
<evidence type="ECO:0000256" key="1">
    <source>
        <dbReference type="SAM" id="Phobius"/>
    </source>
</evidence>
<evidence type="ECO:0000313" key="3">
    <source>
        <dbReference type="Proteomes" id="UP001204579"/>
    </source>
</evidence>
<dbReference type="Gene3D" id="2.170.120.40">
    <property type="entry name" value="YbbR-like domain"/>
    <property type="match status" value="1"/>
</dbReference>
<organism evidence="2 3">
    <name type="scientific">Phocaeicola barnesiae</name>
    <dbReference type="NCBI Taxonomy" id="376804"/>
    <lineage>
        <taxon>Bacteria</taxon>
        <taxon>Pseudomonadati</taxon>
        <taxon>Bacteroidota</taxon>
        <taxon>Bacteroidia</taxon>
        <taxon>Bacteroidales</taxon>
        <taxon>Bacteroidaceae</taxon>
        <taxon>Phocaeicola</taxon>
    </lineage>
</organism>